<dbReference type="InterPro" id="IPR015424">
    <property type="entry name" value="PyrdxlP-dep_Trfase"/>
</dbReference>
<evidence type="ECO:0000313" key="1">
    <source>
        <dbReference type="EMBL" id="PVZ08216.1"/>
    </source>
</evidence>
<dbReference type="EMBL" id="QEKW01000009">
    <property type="protein sequence ID" value="PVZ08216.1"/>
    <property type="molecule type" value="Genomic_DNA"/>
</dbReference>
<dbReference type="Proteomes" id="UP000245639">
    <property type="component" value="Unassembled WGS sequence"/>
</dbReference>
<keyword evidence="2" id="KW-1185">Reference proteome</keyword>
<dbReference type="AlphaFoldDB" id="A0A2U1F7R4"/>
<gene>
    <name evidence="1" type="ORF">C8D89_10999</name>
</gene>
<accession>A0A2U1F7R4</accession>
<dbReference type="InterPro" id="IPR015421">
    <property type="entry name" value="PyrdxlP-dep_Trfase_major"/>
</dbReference>
<name>A0A2U1F7R4_9PSEU</name>
<keyword evidence="1" id="KW-0808">Transferase</keyword>
<sequence>MSSSSNYTILSEASALLDAVSRFHEVTDGLSYKREAIYPTSGSSPLLFAFFLRLANIGCREVYYAPPIYYSCFYFARMLGISLIPVTDEPALPESAPLRLPDKKTVMLFCDPIWVFGVPVAAEHFDALKVWQQRTESTILVDGTFQYSKWDERDRQEQSSLLEPELTFRLVCPTKSLSVHGVRFAYMLLPPDQNESIRYPCSNITGSTPSSADAAATSLMEQLLTEESNYRLLRYVQKRFRRLQEEGFLLPGTREPIASYYCFAKLSPRVANDTLKMDQRFFGIKGWEDFVRVNILAPYWEDLIADSTLDITDSTLDGPDHMLTG</sequence>
<dbReference type="Gene3D" id="3.40.640.10">
    <property type="entry name" value="Type I PLP-dependent aspartate aminotransferase-like (Major domain)"/>
    <property type="match status" value="1"/>
</dbReference>
<reference evidence="1 2" key="1">
    <citation type="submission" date="2018-04" db="EMBL/GenBank/DDBJ databases">
        <title>Genomic Encyclopedia of Type Strains, Phase IV (KMG-IV): sequencing the most valuable type-strain genomes for metagenomic binning, comparative biology and taxonomic classification.</title>
        <authorList>
            <person name="Goeker M."/>
        </authorList>
    </citation>
    <scope>NUCLEOTIDE SEQUENCE [LARGE SCALE GENOMIC DNA]</scope>
    <source>
        <strain evidence="1 2">DSM 45771</strain>
    </source>
</reference>
<dbReference type="GO" id="GO:0008483">
    <property type="term" value="F:transaminase activity"/>
    <property type="evidence" value="ECO:0007669"/>
    <property type="project" value="UniProtKB-KW"/>
</dbReference>
<protein>
    <submittedName>
        <fullName evidence="1">Aspartate/methionine/tyrosine aminotransferase</fullName>
    </submittedName>
</protein>
<dbReference type="SUPFAM" id="SSF53383">
    <property type="entry name" value="PLP-dependent transferases"/>
    <property type="match status" value="1"/>
</dbReference>
<comment type="caution">
    <text evidence="1">The sequence shown here is derived from an EMBL/GenBank/DDBJ whole genome shotgun (WGS) entry which is preliminary data.</text>
</comment>
<keyword evidence="1" id="KW-0032">Aminotransferase</keyword>
<organism evidence="1 2">
    <name type="scientific">Actinomycetospora cinnamomea</name>
    <dbReference type="NCBI Taxonomy" id="663609"/>
    <lineage>
        <taxon>Bacteria</taxon>
        <taxon>Bacillati</taxon>
        <taxon>Actinomycetota</taxon>
        <taxon>Actinomycetes</taxon>
        <taxon>Pseudonocardiales</taxon>
        <taxon>Pseudonocardiaceae</taxon>
        <taxon>Actinomycetospora</taxon>
    </lineage>
</organism>
<proteinExistence type="predicted"/>
<evidence type="ECO:0000313" key="2">
    <source>
        <dbReference type="Proteomes" id="UP000245639"/>
    </source>
</evidence>